<evidence type="ECO:0000256" key="2">
    <source>
        <dbReference type="SAM" id="Phobius"/>
    </source>
</evidence>
<keyword evidence="2" id="KW-1133">Transmembrane helix</keyword>
<name>A0A4U5MT62_STECR</name>
<evidence type="ECO:0000313" key="3">
    <source>
        <dbReference type="EMBL" id="TKR72910.1"/>
    </source>
</evidence>
<keyword evidence="4" id="KW-1185">Reference proteome</keyword>
<feature type="transmembrane region" description="Helical" evidence="2">
    <location>
        <begin position="56"/>
        <end position="80"/>
    </location>
</feature>
<dbReference type="AlphaFoldDB" id="A0A4U5MT62"/>
<accession>A0A4U5MT62</accession>
<keyword evidence="2" id="KW-0812">Transmembrane</keyword>
<reference evidence="3 4" key="1">
    <citation type="journal article" date="2015" name="Genome Biol.">
        <title>Comparative genomics of Steinernema reveals deeply conserved gene regulatory networks.</title>
        <authorList>
            <person name="Dillman A.R."/>
            <person name="Macchietto M."/>
            <person name="Porter C.F."/>
            <person name="Rogers A."/>
            <person name="Williams B."/>
            <person name="Antoshechkin I."/>
            <person name="Lee M.M."/>
            <person name="Goodwin Z."/>
            <person name="Lu X."/>
            <person name="Lewis E.E."/>
            <person name="Goodrich-Blair H."/>
            <person name="Stock S.P."/>
            <person name="Adams B.J."/>
            <person name="Sternberg P.W."/>
            <person name="Mortazavi A."/>
        </authorList>
    </citation>
    <scope>NUCLEOTIDE SEQUENCE [LARGE SCALE GENOMIC DNA]</scope>
    <source>
        <strain evidence="3 4">ALL</strain>
    </source>
</reference>
<feature type="region of interest" description="Disordered" evidence="1">
    <location>
        <begin position="1"/>
        <end position="49"/>
    </location>
</feature>
<gene>
    <name evidence="3" type="ORF">L596_020294</name>
</gene>
<proteinExistence type="predicted"/>
<dbReference type="EMBL" id="AZBU02000006">
    <property type="protein sequence ID" value="TKR72910.1"/>
    <property type="molecule type" value="Genomic_DNA"/>
</dbReference>
<comment type="caution">
    <text evidence="3">The sequence shown here is derived from an EMBL/GenBank/DDBJ whole genome shotgun (WGS) entry which is preliminary data.</text>
</comment>
<keyword evidence="2" id="KW-0472">Membrane</keyword>
<evidence type="ECO:0000313" key="4">
    <source>
        <dbReference type="Proteomes" id="UP000298663"/>
    </source>
</evidence>
<protein>
    <submittedName>
        <fullName evidence="3">Uncharacterized protein</fullName>
    </submittedName>
</protein>
<reference evidence="3 4" key="2">
    <citation type="journal article" date="2019" name="G3 (Bethesda)">
        <title>Hybrid Assembly of the Genome of the Entomopathogenic Nematode Steinernema carpocapsae Identifies the X-Chromosome.</title>
        <authorList>
            <person name="Serra L."/>
            <person name="Macchietto M."/>
            <person name="Macias-Munoz A."/>
            <person name="McGill C.J."/>
            <person name="Rodriguez I.M."/>
            <person name="Rodriguez B."/>
            <person name="Murad R."/>
            <person name="Mortazavi A."/>
        </authorList>
    </citation>
    <scope>NUCLEOTIDE SEQUENCE [LARGE SCALE GENOMIC DNA]</scope>
    <source>
        <strain evidence="3 4">ALL</strain>
    </source>
</reference>
<sequence>MAVAGPRKRNSDVRGGDAADGALRPPPPFSSVSGALGDGPSILPSSSSPRWSVPQFLATLGGFDYVAGVLLLLSFALTLIDKFTPTTMASAAAAADLRVVEVVIIHFPHRKSNPLQ</sequence>
<dbReference type="Proteomes" id="UP000298663">
    <property type="component" value="Unassembled WGS sequence"/>
</dbReference>
<feature type="compositionally biased region" description="Low complexity" evidence="1">
    <location>
        <begin position="40"/>
        <end position="49"/>
    </location>
</feature>
<evidence type="ECO:0000256" key="1">
    <source>
        <dbReference type="SAM" id="MobiDB-lite"/>
    </source>
</evidence>
<organism evidence="3 4">
    <name type="scientific">Steinernema carpocapsae</name>
    <name type="common">Entomopathogenic nematode</name>
    <dbReference type="NCBI Taxonomy" id="34508"/>
    <lineage>
        <taxon>Eukaryota</taxon>
        <taxon>Metazoa</taxon>
        <taxon>Ecdysozoa</taxon>
        <taxon>Nematoda</taxon>
        <taxon>Chromadorea</taxon>
        <taxon>Rhabditida</taxon>
        <taxon>Tylenchina</taxon>
        <taxon>Panagrolaimomorpha</taxon>
        <taxon>Strongyloidoidea</taxon>
        <taxon>Steinernematidae</taxon>
        <taxon>Steinernema</taxon>
    </lineage>
</organism>